<organism evidence="1 2">
    <name type="scientific">Candidatus Pseudomonas adelgestsugas</name>
    <dbReference type="NCBI Taxonomy" id="1302376"/>
    <lineage>
        <taxon>Bacteria</taxon>
        <taxon>Pseudomonadati</taxon>
        <taxon>Pseudomonadota</taxon>
        <taxon>Gammaproteobacteria</taxon>
        <taxon>Pseudomonadales</taxon>
        <taxon>Pseudomonadaceae</taxon>
        <taxon>Pseudomonas</taxon>
    </lineage>
</organism>
<reference evidence="1 2" key="1">
    <citation type="journal article" date="2018" name="Genome Biol. Evol.">
        <title>Partnering With a Pest: Genomes of Hemlock Woolly Adelgid Symbionts Reveal Atypical Nutritional Provisioning Patterns in Dual-Obligate Bacteria.</title>
        <authorList>
            <person name="Weglarz K.M."/>
            <person name="Havill N.P."/>
            <person name="Burke G.R."/>
            <person name="von Dohlen C.D."/>
        </authorList>
    </citation>
    <scope>NUCLEOTIDE SEQUENCE [LARGE SCALE GENOMIC DNA]</scope>
    <source>
        <strain evidence="1 2">HWA_ENA</strain>
    </source>
</reference>
<evidence type="ECO:0000313" key="1">
    <source>
        <dbReference type="EMBL" id="QAX82018.1"/>
    </source>
</evidence>
<keyword evidence="2" id="KW-1185">Reference proteome</keyword>
<accession>A0ABX5R9Q4</accession>
<name>A0ABX5R9Q4_9PSED</name>
<protein>
    <submittedName>
        <fullName evidence="1">Uncharacterized protein</fullName>
    </submittedName>
</protein>
<evidence type="ECO:0000313" key="2">
    <source>
        <dbReference type="Proteomes" id="UP000288953"/>
    </source>
</evidence>
<dbReference type="Proteomes" id="UP000288953">
    <property type="component" value="Chromosome"/>
</dbReference>
<proteinExistence type="predicted"/>
<sequence>MRKIIGIQISEIFGNLNNLASTWFESQLR</sequence>
<dbReference type="EMBL" id="CP026512">
    <property type="protein sequence ID" value="QAX82018.1"/>
    <property type="molecule type" value="Genomic_DNA"/>
</dbReference>
<gene>
    <name evidence="1" type="ORF">C3B55_00695</name>
</gene>